<evidence type="ECO:0000256" key="4">
    <source>
        <dbReference type="ARBA" id="ARBA00022777"/>
    </source>
</evidence>
<organism evidence="9 10">
    <name type="scientific">Prauserella cavernicola</name>
    <dbReference type="NCBI Taxonomy" id="2800127"/>
    <lineage>
        <taxon>Bacteria</taxon>
        <taxon>Bacillati</taxon>
        <taxon>Actinomycetota</taxon>
        <taxon>Actinomycetes</taxon>
        <taxon>Pseudonocardiales</taxon>
        <taxon>Pseudonocardiaceae</taxon>
        <taxon>Prauserella</taxon>
    </lineage>
</organism>
<accession>A0A934QTW8</accession>
<dbReference type="AlphaFoldDB" id="A0A934QTW8"/>
<keyword evidence="5" id="KW-0067">ATP-binding</keyword>
<keyword evidence="6" id="KW-0119">Carbohydrate metabolism</keyword>
<evidence type="ECO:0000313" key="10">
    <source>
        <dbReference type="Proteomes" id="UP000635245"/>
    </source>
</evidence>
<keyword evidence="2" id="KW-0808">Transferase</keyword>
<evidence type="ECO:0000256" key="3">
    <source>
        <dbReference type="ARBA" id="ARBA00022741"/>
    </source>
</evidence>
<evidence type="ECO:0000256" key="2">
    <source>
        <dbReference type="ARBA" id="ARBA00022679"/>
    </source>
</evidence>
<dbReference type="RefSeq" id="WP_200319707.1">
    <property type="nucleotide sequence ID" value="NZ_JAENJH010000004.1"/>
</dbReference>
<dbReference type="SUPFAM" id="SSF142764">
    <property type="entry name" value="YgbK-like"/>
    <property type="match status" value="1"/>
</dbReference>
<sequence length="374" mass="38595">MRSADIMAAALCDDLSGAAEAALALGADTVDLVRSAQDWDTQVLDLDIRQADPETARAAVRASLSDRGQVFLKIDSLLRGNVEAMVRGVRDVRTGLVVCTPALPVAGRSTVNGRVVLPVEPGPGEHRPASVEDALGELPVTPVKLDELRSPELPEVLAQIARTGRIAVCDAETDADLDLLAAATARVEDAVAVGSAGLAAAFGRARPARTAQASAAEAAQVLVVVGSAEPSARAQVELLAADGVPVLSVDPVTLDVPDLALTHGRTVLTVRPAPLDPAHSRALAAHLARLVADVVTSHDGPLRVALTGGETARRGLDALGVRRLHLLGQVHPGAVHARTDTGLEIVTRPGSHGGPDSLLAIAAQLHQPDLQEDL</sequence>
<feature type="domain" description="Four-carbon acid sugar kinase N-terminal" evidence="7">
    <location>
        <begin position="10"/>
        <end position="201"/>
    </location>
</feature>
<keyword evidence="4 9" id="KW-0418">Kinase</keyword>
<dbReference type="Pfam" id="PF07005">
    <property type="entry name" value="SBD_N"/>
    <property type="match status" value="1"/>
</dbReference>
<evidence type="ECO:0000259" key="7">
    <source>
        <dbReference type="Pfam" id="PF07005"/>
    </source>
</evidence>
<evidence type="ECO:0000259" key="8">
    <source>
        <dbReference type="Pfam" id="PF17042"/>
    </source>
</evidence>
<gene>
    <name evidence="9" type="ORF">JHE00_18595</name>
</gene>
<dbReference type="InterPro" id="IPR037051">
    <property type="entry name" value="4-carb_acid_sugar_kinase_N_sf"/>
</dbReference>
<keyword evidence="10" id="KW-1185">Reference proteome</keyword>
<feature type="domain" description="Four-carbon acid sugar kinase nucleotide binding" evidence="8">
    <location>
        <begin position="278"/>
        <end position="358"/>
    </location>
</feature>
<dbReference type="GO" id="GO:0016301">
    <property type="term" value="F:kinase activity"/>
    <property type="evidence" value="ECO:0007669"/>
    <property type="project" value="UniProtKB-KW"/>
</dbReference>
<dbReference type="Gene3D" id="3.40.50.10840">
    <property type="entry name" value="Putative sugar-binding, N-terminal domain"/>
    <property type="match status" value="1"/>
</dbReference>
<protein>
    <submittedName>
        <fullName evidence="9">Four-carbon acid sugar kinase family protein</fullName>
    </submittedName>
</protein>
<evidence type="ECO:0000256" key="1">
    <source>
        <dbReference type="ARBA" id="ARBA00005715"/>
    </source>
</evidence>
<proteinExistence type="inferred from homology"/>
<keyword evidence="3" id="KW-0547">Nucleotide-binding</keyword>
<dbReference type="InterPro" id="IPR042213">
    <property type="entry name" value="NBD_C_sf"/>
</dbReference>
<dbReference type="GO" id="GO:0005524">
    <property type="term" value="F:ATP binding"/>
    <property type="evidence" value="ECO:0007669"/>
    <property type="project" value="UniProtKB-KW"/>
</dbReference>
<evidence type="ECO:0000256" key="6">
    <source>
        <dbReference type="ARBA" id="ARBA00023277"/>
    </source>
</evidence>
<evidence type="ECO:0000313" key="9">
    <source>
        <dbReference type="EMBL" id="MBK1786345.1"/>
    </source>
</evidence>
<comment type="caution">
    <text evidence="9">The sequence shown here is derived from an EMBL/GenBank/DDBJ whole genome shotgun (WGS) entry which is preliminary data.</text>
</comment>
<name>A0A934QTW8_9PSEU</name>
<reference evidence="9" key="1">
    <citation type="submission" date="2020-12" db="EMBL/GenBank/DDBJ databases">
        <title>Prauserella sp. ASG 168, a novel actinomycete isolated from cave rock.</title>
        <authorList>
            <person name="Suriyachadkun C."/>
        </authorList>
    </citation>
    <scope>NUCLEOTIDE SEQUENCE</scope>
    <source>
        <strain evidence="9">ASG 168</strain>
    </source>
</reference>
<dbReference type="InterPro" id="IPR031475">
    <property type="entry name" value="NBD_C"/>
</dbReference>
<dbReference type="Proteomes" id="UP000635245">
    <property type="component" value="Unassembled WGS sequence"/>
</dbReference>
<dbReference type="Pfam" id="PF17042">
    <property type="entry name" value="NBD_C"/>
    <property type="match status" value="1"/>
</dbReference>
<dbReference type="InterPro" id="IPR010737">
    <property type="entry name" value="4-carb_acid_sugar_kinase_N"/>
</dbReference>
<dbReference type="Gene3D" id="3.40.980.20">
    <property type="entry name" value="Four-carbon acid sugar kinase, nucleotide binding domain"/>
    <property type="match status" value="1"/>
</dbReference>
<evidence type="ECO:0000256" key="5">
    <source>
        <dbReference type="ARBA" id="ARBA00022840"/>
    </source>
</evidence>
<comment type="similarity">
    <text evidence="1">Belongs to the four-carbon acid sugar kinase family.</text>
</comment>
<dbReference type="EMBL" id="JAENJH010000004">
    <property type="protein sequence ID" value="MBK1786345.1"/>
    <property type="molecule type" value="Genomic_DNA"/>
</dbReference>